<evidence type="ECO:0000256" key="1">
    <source>
        <dbReference type="SAM" id="MobiDB-lite"/>
    </source>
</evidence>
<dbReference type="Proteomes" id="UP000294933">
    <property type="component" value="Unassembled WGS sequence"/>
</dbReference>
<evidence type="ECO:0000313" key="3">
    <source>
        <dbReference type="Proteomes" id="UP000294933"/>
    </source>
</evidence>
<dbReference type="VEuPathDB" id="FungiDB:BD410DRAFT_718982"/>
<organism evidence="2 3">
    <name type="scientific">Rickenella mellea</name>
    <dbReference type="NCBI Taxonomy" id="50990"/>
    <lineage>
        <taxon>Eukaryota</taxon>
        <taxon>Fungi</taxon>
        <taxon>Dikarya</taxon>
        <taxon>Basidiomycota</taxon>
        <taxon>Agaricomycotina</taxon>
        <taxon>Agaricomycetes</taxon>
        <taxon>Hymenochaetales</taxon>
        <taxon>Rickenellaceae</taxon>
        <taxon>Rickenella</taxon>
    </lineage>
</organism>
<feature type="compositionally biased region" description="Basic and acidic residues" evidence="1">
    <location>
        <begin position="175"/>
        <end position="184"/>
    </location>
</feature>
<dbReference type="OrthoDB" id="3335814at2759"/>
<feature type="region of interest" description="Disordered" evidence="1">
    <location>
        <begin position="174"/>
        <end position="193"/>
    </location>
</feature>
<proteinExistence type="predicted"/>
<gene>
    <name evidence="2" type="ORF">BD410DRAFT_718982</name>
</gene>
<accession>A0A4Y7QC88</accession>
<protein>
    <submittedName>
        <fullName evidence="2">Uncharacterized protein</fullName>
    </submittedName>
</protein>
<dbReference type="STRING" id="50990.A0A4Y7QC88"/>
<keyword evidence="3" id="KW-1185">Reference proteome</keyword>
<dbReference type="EMBL" id="ML170165">
    <property type="protein sequence ID" value="TDL24702.1"/>
    <property type="molecule type" value="Genomic_DNA"/>
</dbReference>
<feature type="non-terminal residue" evidence="2">
    <location>
        <position position="1"/>
    </location>
</feature>
<sequence length="412" mass="46517">QLALSRTRLVTLVYGEMETIRPVRLKLELESAAKIWVNPPFDAYFALRIPTELGLRSGCGEQKLYRVDSQESYELATLGVTVSRFEIFSDAPPPPADRPIYVTFSRLPPISVPDCWWFFELNEGEHPALDVTMSSEDQDMSRDDTWSIMGKFTGELNIVHHGANHKMEPLGVRQQDTEDAKKAEGSPNESLPPPKQTIARCVVHILSPEVQYCDLAVTFSPHWTPGLTWPKAENVSNETFKYFLRLHSTGAMEHFESEIVTNALYYQAIADLEVINPHEYISPHNGFAMPSRVFISLIVNVLDKLGRSLPSQTDFMIRNIDAFAAHKNVAFRFLSQAQIADVIALSITAADCEWNRVFLLFRGVTDEDMPIFAERGEKEASKFDWKELVGITEASSDPSKFRLLETSVCEVV</sequence>
<name>A0A4Y7QC88_9AGAM</name>
<reference evidence="2 3" key="1">
    <citation type="submission" date="2018-06" db="EMBL/GenBank/DDBJ databases">
        <title>A transcriptomic atlas of mushroom development highlights an independent origin of complex multicellularity.</title>
        <authorList>
            <consortium name="DOE Joint Genome Institute"/>
            <person name="Krizsan K."/>
            <person name="Almasi E."/>
            <person name="Merenyi Z."/>
            <person name="Sahu N."/>
            <person name="Viragh M."/>
            <person name="Koszo T."/>
            <person name="Mondo S."/>
            <person name="Kiss B."/>
            <person name="Balint B."/>
            <person name="Kues U."/>
            <person name="Barry K."/>
            <person name="Hegedus J.C."/>
            <person name="Henrissat B."/>
            <person name="Johnson J."/>
            <person name="Lipzen A."/>
            <person name="Ohm R."/>
            <person name="Nagy I."/>
            <person name="Pangilinan J."/>
            <person name="Yan J."/>
            <person name="Xiong Y."/>
            <person name="Grigoriev I.V."/>
            <person name="Hibbett D.S."/>
            <person name="Nagy L.G."/>
        </authorList>
    </citation>
    <scope>NUCLEOTIDE SEQUENCE [LARGE SCALE GENOMIC DNA]</scope>
    <source>
        <strain evidence="2 3">SZMC22713</strain>
    </source>
</reference>
<dbReference type="AlphaFoldDB" id="A0A4Y7QC88"/>
<evidence type="ECO:0000313" key="2">
    <source>
        <dbReference type="EMBL" id="TDL24702.1"/>
    </source>
</evidence>